<dbReference type="AlphaFoldDB" id="A0A0V1N7D9"/>
<reference evidence="1 2" key="1">
    <citation type="submission" date="2015-01" db="EMBL/GenBank/DDBJ databases">
        <title>Evolution of Trichinella species and genotypes.</title>
        <authorList>
            <person name="Korhonen P.K."/>
            <person name="Edoardo P."/>
            <person name="Giuseppe L.R."/>
            <person name="Gasser R.B."/>
        </authorList>
    </citation>
    <scope>NUCLEOTIDE SEQUENCE [LARGE SCALE GENOMIC DNA]</scope>
    <source>
        <strain evidence="1">ISS1980</strain>
    </source>
</reference>
<dbReference type="EMBL" id="JYDO01000004">
    <property type="protein sequence ID" value="KRZ79937.1"/>
    <property type="molecule type" value="Genomic_DNA"/>
</dbReference>
<comment type="caution">
    <text evidence="1">The sequence shown here is derived from an EMBL/GenBank/DDBJ whole genome shotgun (WGS) entry which is preliminary data.</text>
</comment>
<protein>
    <submittedName>
        <fullName evidence="1">Uncharacterized protein</fullName>
    </submittedName>
</protein>
<proteinExistence type="predicted"/>
<evidence type="ECO:0000313" key="2">
    <source>
        <dbReference type="Proteomes" id="UP000054843"/>
    </source>
</evidence>
<keyword evidence="2" id="KW-1185">Reference proteome</keyword>
<gene>
    <name evidence="1" type="ORF">T10_11896</name>
</gene>
<evidence type="ECO:0000313" key="1">
    <source>
        <dbReference type="EMBL" id="KRZ79937.1"/>
    </source>
</evidence>
<organism evidence="1 2">
    <name type="scientific">Trichinella papuae</name>
    <dbReference type="NCBI Taxonomy" id="268474"/>
    <lineage>
        <taxon>Eukaryota</taxon>
        <taxon>Metazoa</taxon>
        <taxon>Ecdysozoa</taxon>
        <taxon>Nematoda</taxon>
        <taxon>Enoplea</taxon>
        <taxon>Dorylaimia</taxon>
        <taxon>Trichinellida</taxon>
        <taxon>Trichinellidae</taxon>
        <taxon>Trichinella</taxon>
    </lineage>
</organism>
<sequence length="81" mass="9908">MLTEWYRKIQIKWNLTPYSVLLKHLRAGHCQKLCLVVISRLSFYTENGVEIRKEEKDNNMWETLRKQTKSWKFLDLLSFFL</sequence>
<accession>A0A0V1N7D9</accession>
<dbReference type="Proteomes" id="UP000054843">
    <property type="component" value="Unassembled WGS sequence"/>
</dbReference>
<name>A0A0V1N7D9_9BILA</name>